<reference evidence="3 4" key="1">
    <citation type="submission" date="2017-09" db="EMBL/GenBank/DDBJ databases">
        <authorList>
            <person name="Ehlers B."/>
            <person name="Leendertz F.H."/>
        </authorList>
    </citation>
    <scope>NUCLEOTIDE SEQUENCE [LARGE SCALE GENOMIC DNA]</scope>
    <source>
        <strain evidence="3 4">CGMCC 1.10978</strain>
    </source>
</reference>
<dbReference type="Proteomes" id="UP000219374">
    <property type="component" value="Unassembled WGS sequence"/>
</dbReference>
<evidence type="ECO:0000259" key="2">
    <source>
        <dbReference type="Pfam" id="PF13471"/>
    </source>
</evidence>
<evidence type="ECO:0000313" key="3">
    <source>
        <dbReference type="EMBL" id="SOD56044.1"/>
    </source>
</evidence>
<dbReference type="EMBL" id="OCND01000008">
    <property type="protein sequence ID" value="SOD56044.1"/>
    <property type="molecule type" value="Genomic_DNA"/>
</dbReference>
<dbReference type="AlphaFoldDB" id="A0A286DBJ5"/>
<dbReference type="OrthoDB" id="119963at2"/>
<gene>
    <name evidence="3" type="ORF">SAMN06296416_108147</name>
</gene>
<name>A0A286DBJ5_9GAMM</name>
<evidence type="ECO:0000256" key="1">
    <source>
        <dbReference type="SAM" id="MobiDB-lite"/>
    </source>
</evidence>
<dbReference type="RefSeq" id="WP_097122944.1">
    <property type="nucleotide sequence ID" value="NZ_OCND01000008.1"/>
</dbReference>
<accession>A0A286DBJ5</accession>
<dbReference type="Pfam" id="PF13471">
    <property type="entry name" value="Transglut_core3"/>
    <property type="match status" value="1"/>
</dbReference>
<dbReference type="InterPro" id="IPR053521">
    <property type="entry name" value="McjB-like"/>
</dbReference>
<dbReference type="NCBIfam" id="NF033537">
    <property type="entry name" value="lasso_biosyn_B2"/>
    <property type="match status" value="1"/>
</dbReference>
<dbReference type="InterPro" id="IPR032708">
    <property type="entry name" value="McjB_C"/>
</dbReference>
<keyword evidence="4" id="KW-1185">Reference proteome</keyword>
<evidence type="ECO:0000313" key="4">
    <source>
        <dbReference type="Proteomes" id="UP000219374"/>
    </source>
</evidence>
<proteinExistence type="predicted"/>
<feature type="region of interest" description="Disordered" evidence="1">
    <location>
        <begin position="66"/>
        <end position="85"/>
    </location>
</feature>
<organism evidence="3 4">
    <name type="scientific">Pseudoxanthomonas wuyuanensis</name>
    <dbReference type="NCBI Taxonomy" id="1073196"/>
    <lineage>
        <taxon>Bacteria</taxon>
        <taxon>Pseudomonadati</taxon>
        <taxon>Pseudomonadota</taxon>
        <taxon>Gammaproteobacteria</taxon>
        <taxon>Lysobacterales</taxon>
        <taxon>Lysobacteraceae</taxon>
        <taxon>Pseudoxanthomonas</taxon>
    </lineage>
</organism>
<feature type="domain" description="Microcin J25-processing protein McjB C-terminal" evidence="2">
    <location>
        <begin position="140"/>
        <end position="223"/>
    </location>
</feature>
<protein>
    <submittedName>
        <fullName evidence="3">Transglutaminase-like superfamily protein</fullName>
    </submittedName>
</protein>
<sequence>MQYQLRDGLSFCFVDEHPVFLDIRNDRYFMLPAALECAFTAHINGQIPLATSLSELLGSNEQNAEESLQSRSSWGDEPATRSAMEEQTADEMLSIRVFLEVLLTVIKIRIHLKTMGLEDALRDLATHRKRKAILAEAAIFKSIESSITTATKQFLRARRLVPIKSTCLLDSLALATYLANRRLPAKLVFGVMLSPFSAHCWVQFRDIALNETVTETAAHTQILVW</sequence>